<dbReference type="AlphaFoldDB" id="A0A4Y8M3V4"/>
<sequence>MRMNYSRIAWGLGLELIDFRIGGFDLLPDVLGYFLIMLGLSRMTPGHRCFQLARGAAGVLLVGSVLQLLGIQAGFSLTSNETPNIDVLALTGIIIAAELVMVFGICGGIRASALGKGKWALAKSARDGWYIIFVLGTVISLLLPFQLNRTTSEGIGVAFILTAVFFIANLWVIFLVRRAGRELPGRRSGGGPDGNLGGTIDITG</sequence>
<gene>
    <name evidence="2" type="ORF">E2980_05490</name>
</gene>
<feature type="transmembrane region" description="Helical" evidence="1">
    <location>
        <begin position="154"/>
        <end position="176"/>
    </location>
</feature>
<dbReference type="EMBL" id="SOMN01000004">
    <property type="protein sequence ID" value="TFE29450.1"/>
    <property type="molecule type" value="Genomic_DNA"/>
</dbReference>
<name>A0A4Y8M3V4_9BACL</name>
<dbReference type="OrthoDB" id="2596219at2"/>
<feature type="transmembrane region" description="Helical" evidence="1">
    <location>
        <begin position="129"/>
        <end position="148"/>
    </location>
</feature>
<keyword evidence="1" id="KW-0812">Transmembrane</keyword>
<dbReference type="RefSeq" id="WP_135151143.1">
    <property type="nucleotide sequence ID" value="NZ_SOMN01000004.1"/>
</dbReference>
<evidence type="ECO:0000313" key="3">
    <source>
        <dbReference type="Proteomes" id="UP000297900"/>
    </source>
</evidence>
<dbReference type="Proteomes" id="UP000297900">
    <property type="component" value="Unassembled WGS sequence"/>
</dbReference>
<organism evidence="2 3">
    <name type="scientific">Cohnella luojiensis</name>
    <dbReference type="NCBI Taxonomy" id="652876"/>
    <lineage>
        <taxon>Bacteria</taxon>
        <taxon>Bacillati</taxon>
        <taxon>Bacillota</taxon>
        <taxon>Bacilli</taxon>
        <taxon>Bacillales</taxon>
        <taxon>Paenibacillaceae</taxon>
        <taxon>Cohnella</taxon>
    </lineage>
</organism>
<evidence type="ECO:0000256" key="1">
    <source>
        <dbReference type="SAM" id="Phobius"/>
    </source>
</evidence>
<accession>A0A4Y8M3V4</accession>
<evidence type="ECO:0000313" key="2">
    <source>
        <dbReference type="EMBL" id="TFE29450.1"/>
    </source>
</evidence>
<protein>
    <submittedName>
        <fullName evidence="2">Uncharacterized protein</fullName>
    </submittedName>
</protein>
<keyword evidence="3" id="KW-1185">Reference proteome</keyword>
<feature type="transmembrane region" description="Helical" evidence="1">
    <location>
        <begin position="87"/>
        <end position="109"/>
    </location>
</feature>
<keyword evidence="1" id="KW-0472">Membrane</keyword>
<comment type="caution">
    <text evidence="2">The sequence shown here is derived from an EMBL/GenBank/DDBJ whole genome shotgun (WGS) entry which is preliminary data.</text>
</comment>
<keyword evidence="1" id="KW-1133">Transmembrane helix</keyword>
<reference evidence="2 3" key="1">
    <citation type="submission" date="2019-03" db="EMBL/GenBank/DDBJ databases">
        <title>Cohnella endophytica sp. nov., a novel endophytic bacterium isolated from bark of Sonneratia apetala.</title>
        <authorList>
            <person name="Tuo L."/>
        </authorList>
    </citation>
    <scope>NUCLEOTIDE SEQUENCE [LARGE SCALE GENOMIC DNA]</scope>
    <source>
        <strain evidence="2 3">CCTCC AB 208254</strain>
    </source>
</reference>
<feature type="transmembrane region" description="Helical" evidence="1">
    <location>
        <begin position="52"/>
        <end position="75"/>
    </location>
</feature>
<proteinExistence type="predicted"/>